<dbReference type="InterPro" id="IPR022385">
    <property type="entry name" value="Rhs_assc_core"/>
</dbReference>
<gene>
    <name evidence="1" type="ORF">N5I14_15440</name>
</gene>
<dbReference type="Gene3D" id="2.180.10.10">
    <property type="entry name" value="RHS repeat-associated core"/>
    <property type="match status" value="1"/>
</dbReference>
<name>A0AA42S0C8_9PSED</name>
<sequence length="287" mass="31926">MRSVSSQSPRSTGCALLMSDAHQSVLQVPTFVSGRAYCVYGYHRPYDQPSALPAFNGECVDAQTGSYLLGNGNRTYNPVLMRFHSVDPYSPFEQGGLNTYVYCLGDPINNFDPTGNWPWRRKSSSQSDKIVAGDVLRNTLESSLFSEMEALNDALSGGVNDESKKLLYRASEWRPAEVKEVISKKDLDEADPTRHSSWVLMGGRIFVGTYTVLGPKLTHAALANHAAKLYSVKPDVLAAGEIKMKKGSVYFDDWSGHYLPPRDRVALARKKFKSMGIKAEFVRIREE</sequence>
<comment type="caution">
    <text evidence="1">The sequence shown here is derived from an EMBL/GenBank/DDBJ whole genome shotgun (WGS) entry which is preliminary data.</text>
</comment>
<protein>
    <submittedName>
        <fullName evidence="1">RHS repeat-associated core domain-containing protein</fullName>
    </submittedName>
</protein>
<proteinExistence type="predicted"/>
<organism evidence="1 2">
    <name type="scientific">Pseudomonas mosselii</name>
    <dbReference type="NCBI Taxonomy" id="78327"/>
    <lineage>
        <taxon>Bacteria</taxon>
        <taxon>Pseudomonadati</taxon>
        <taxon>Pseudomonadota</taxon>
        <taxon>Gammaproteobacteria</taxon>
        <taxon>Pseudomonadales</taxon>
        <taxon>Pseudomonadaceae</taxon>
        <taxon>Pseudomonas</taxon>
    </lineage>
</organism>
<evidence type="ECO:0000313" key="2">
    <source>
        <dbReference type="Proteomes" id="UP001160882"/>
    </source>
</evidence>
<evidence type="ECO:0000313" key="1">
    <source>
        <dbReference type="EMBL" id="MDH1631640.1"/>
    </source>
</evidence>
<dbReference type="RefSeq" id="WP_280082429.1">
    <property type="nucleotide sequence ID" value="NZ_JAOCGG010000031.1"/>
</dbReference>
<dbReference type="NCBIfam" id="TIGR03696">
    <property type="entry name" value="Rhs_assc_core"/>
    <property type="match status" value="1"/>
</dbReference>
<dbReference type="EMBL" id="JAOCGG010000031">
    <property type="protein sequence ID" value="MDH1631640.1"/>
    <property type="molecule type" value="Genomic_DNA"/>
</dbReference>
<dbReference type="Proteomes" id="UP001160882">
    <property type="component" value="Unassembled WGS sequence"/>
</dbReference>
<accession>A0AA42S0C8</accession>
<reference evidence="1" key="1">
    <citation type="submission" date="2022-09" db="EMBL/GenBank/DDBJ databases">
        <title>Intensive care unit water sources are persistently colonized with multi-drug resistant bacteria and are the site of extensive horizontal gene transfer of antibiotic resistance genes.</title>
        <authorList>
            <person name="Diorio-Toth L."/>
        </authorList>
    </citation>
    <scope>NUCLEOTIDE SEQUENCE</scope>
    <source>
        <strain evidence="1">GD03782</strain>
    </source>
</reference>
<dbReference type="AlphaFoldDB" id="A0AA42S0C8"/>